<dbReference type="GeneID" id="28965298"/>
<dbReference type="RefSeq" id="XP_018265239.1">
    <property type="nucleotide sequence ID" value="XM_018404958.1"/>
</dbReference>
<feature type="compositionally biased region" description="Low complexity" evidence="1">
    <location>
        <begin position="187"/>
        <end position="202"/>
    </location>
</feature>
<dbReference type="EMBL" id="KI894028">
    <property type="protein sequence ID" value="OBR87397.1"/>
    <property type="molecule type" value="Genomic_DNA"/>
</dbReference>
<sequence length="309" mass="32959">MSGQQSTAGWMHCRWDFCLETFSTFAEWELHFVVEHIAHAKPIELVGRVLRKRDRLGEWDLVDNAPRAIDQLPLDAHPSQTTGDITTTTHTLSFPMPPSFHSLPDPLVAEPPIFLSDQKNDCPEQGDETNRDEQDLENDRRLYQSFLRSPSPAHGESGSGSGSGIGSMPPPPPGQRPRTPPWTPSYTQSTAASQEQSQTGSEFVSGSSSNPSHPTASASYPHESCPQMTSPPRPSQPSTHSVSTPSHSGSTSSGRSGQQNAESAGTRSAAKLRFGAALGAGEAGSSFAETPSRPGSRNGGVGFDWAGAA</sequence>
<accession>A0A1A6ABG1</accession>
<evidence type="ECO:0000256" key="1">
    <source>
        <dbReference type="SAM" id="MobiDB-lite"/>
    </source>
</evidence>
<dbReference type="OrthoDB" id="2565235at2759"/>
<keyword evidence="4" id="KW-1185">Reference proteome</keyword>
<evidence type="ECO:0000313" key="4">
    <source>
        <dbReference type="Proteomes" id="UP000078595"/>
    </source>
</evidence>
<feature type="compositionally biased region" description="Low complexity" evidence="1">
    <location>
        <begin position="81"/>
        <end position="91"/>
    </location>
</feature>
<dbReference type="EMBL" id="CP144531">
    <property type="protein sequence ID" value="WWC59699.1"/>
    <property type="molecule type" value="Genomic_DNA"/>
</dbReference>
<feature type="region of interest" description="Disordered" evidence="1">
    <location>
        <begin position="74"/>
        <end position="309"/>
    </location>
</feature>
<reference evidence="3" key="2">
    <citation type="submission" date="2013-07" db="EMBL/GenBank/DDBJ databases">
        <authorList>
            <consortium name="The Broad Institute Genome Sequencing Platform"/>
            <person name="Cuomo C."/>
            <person name="Litvintseva A."/>
            <person name="Chen Y."/>
            <person name="Heitman J."/>
            <person name="Sun S."/>
            <person name="Springer D."/>
            <person name="Dromer F."/>
            <person name="Young S.K."/>
            <person name="Zeng Q."/>
            <person name="Gargeya S."/>
            <person name="Fitzgerald M."/>
            <person name="Abouelleil A."/>
            <person name="Alvarado L."/>
            <person name="Berlin A.M."/>
            <person name="Chapman S.B."/>
            <person name="Dewar J."/>
            <person name="Goldberg J."/>
            <person name="Griggs A."/>
            <person name="Gujja S."/>
            <person name="Hansen M."/>
            <person name="Howarth C."/>
            <person name="Imamovic A."/>
            <person name="Larimer J."/>
            <person name="McCowan C."/>
            <person name="Murphy C."/>
            <person name="Pearson M."/>
            <person name="Priest M."/>
            <person name="Roberts A."/>
            <person name="Saif S."/>
            <person name="Shea T."/>
            <person name="Sykes S."/>
            <person name="Wortman J."/>
            <person name="Nusbaum C."/>
            <person name="Birren B."/>
        </authorList>
    </citation>
    <scope>NUCLEOTIDE SEQUENCE</scope>
    <source>
        <strain evidence="3">CBS 10117</strain>
    </source>
</reference>
<evidence type="ECO:0000313" key="2">
    <source>
        <dbReference type="EMBL" id="OBR87397.1"/>
    </source>
</evidence>
<proteinExistence type="predicted"/>
<evidence type="ECO:0000313" key="3">
    <source>
        <dbReference type="EMBL" id="WWC59699.1"/>
    </source>
</evidence>
<dbReference type="AlphaFoldDB" id="A0A1A6ABG1"/>
<name>A0A1A6ABG1_9TREE</name>
<feature type="compositionally biased region" description="Basic and acidic residues" evidence="1">
    <location>
        <begin position="118"/>
        <end position="142"/>
    </location>
</feature>
<feature type="compositionally biased region" description="Low complexity" evidence="1">
    <location>
        <begin position="274"/>
        <end position="289"/>
    </location>
</feature>
<reference evidence="3" key="3">
    <citation type="submission" date="2024-02" db="EMBL/GenBank/DDBJ databases">
        <title>Comparative genomics of Cryptococcus and Kwoniella reveals pathogenesis evolution and contrasting modes of karyotype evolution via chromosome fusion or intercentromeric recombination.</title>
        <authorList>
            <person name="Coelho M.A."/>
            <person name="David-Palma M."/>
            <person name="Shea T."/>
            <person name="Bowers K."/>
            <person name="McGinley-Smith S."/>
            <person name="Mohammad A.W."/>
            <person name="Gnirke A."/>
            <person name="Yurkov A.M."/>
            <person name="Nowrousian M."/>
            <person name="Sun S."/>
            <person name="Cuomo C.A."/>
            <person name="Heitman J."/>
        </authorList>
    </citation>
    <scope>NUCLEOTIDE SEQUENCE</scope>
    <source>
        <strain evidence="3">CBS 10117</strain>
    </source>
</reference>
<gene>
    <name evidence="2" type="ORF">I303_01599</name>
    <name evidence="3" type="ORF">I303_102261</name>
</gene>
<protein>
    <submittedName>
        <fullName evidence="2">Uncharacterized protein</fullName>
    </submittedName>
</protein>
<dbReference type="VEuPathDB" id="FungiDB:I303_01599"/>
<feature type="compositionally biased region" description="Low complexity" evidence="1">
    <location>
        <begin position="236"/>
        <end position="259"/>
    </location>
</feature>
<reference evidence="2" key="1">
    <citation type="submission" date="2013-07" db="EMBL/GenBank/DDBJ databases">
        <title>The Genome Sequence of Cryptococcus dejecticola CBS10117.</title>
        <authorList>
            <consortium name="The Broad Institute Genome Sequencing Platform"/>
            <person name="Cuomo C."/>
            <person name="Litvintseva A."/>
            <person name="Chen Y."/>
            <person name="Heitman J."/>
            <person name="Sun S."/>
            <person name="Springer D."/>
            <person name="Dromer F."/>
            <person name="Young S.K."/>
            <person name="Zeng Q."/>
            <person name="Gargeya S."/>
            <person name="Fitzgerald M."/>
            <person name="Abouelleil A."/>
            <person name="Alvarado L."/>
            <person name="Berlin A.M."/>
            <person name="Chapman S.B."/>
            <person name="Dewar J."/>
            <person name="Goldberg J."/>
            <person name="Griggs A."/>
            <person name="Gujja S."/>
            <person name="Hansen M."/>
            <person name="Howarth C."/>
            <person name="Imamovic A."/>
            <person name="Larimer J."/>
            <person name="McCowan C."/>
            <person name="Murphy C."/>
            <person name="Pearson M."/>
            <person name="Priest M."/>
            <person name="Roberts A."/>
            <person name="Saif S."/>
            <person name="Shea T."/>
            <person name="Sykes S."/>
            <person name="Wortman J."/>
            <person name="Nusbaum C."/>
            <person name="Birren B."/>
        </authorList>
    </citation>
    <scope>NUCLEOTIDE SEQUENCE [LARGE SCALE GENOMIC DNA]</scope>
    <source>
        <strain evidence="2">CBS 10117</strain>
    </source>
</reference>
<dbReference type="KEGG" id="kdj:28965298"/>
<organism evidence="2">
    <name type="scientific">Kwoniella dejecticola CBS 10117</name>
    <dbReference type="NCBI Taxonomy" id="1296121"/>
    <lineage>
        <taxon>Eukaryota</taxon>
        <taxon>Fungi</taxon>
        <taxon>Dikarya</taxon>
        <taxon>Basidiomycota</taxon>
        <taxon>Agaricomycotina</taxon>
        <taxon>Tremellomycetes</taxon>
        <taxon>Tremellales</taxon>
        <taxon>Cryptococcaceae</taxon>
        <taxon>Kwoniella</taxon>
    </lineage>
</organism>
<dbReference type="Proteomes" id="UP000078595">
    <property type="component" value="Chromosome 2"/>
</dbReference>
<feature type="compositionally biased region" description="Polar residues" evidence="1">
    <location>
        <begin position="204"/>
        <end position="218"/>
    </location>
</feature>
<feature type="compositionally biased region" description="Pro residues" evidence="1">
    <location>
        <begin position="168"/>
        <end position="183"/>
    </location>
</feature>